<sequence length="156" mass="17367">MLLRKHASVKIHLKEVLRLKSILLASDGSPHVSKAAEHVVTLLKGGAEYRLMVVHVIDHEASKHDAWLGMNPWARQREREEKLKPVSNVFEEAGLAYSVNLTKGDPAEEIILCAQKENVDMIVIGSRGLNTIQELMLGSVSHKVVQKADRPVLVVR</sequence>
<comment type="similarity">
    <text evidence="1">Belongs to the universal stress protein A family.</text>
</comment>
<organism evidence="3 4">
    <name type="scientific">Rossellomorea vietnamensis</name>
    <dbReference type="NCBI Taxonomy" id="218284"/>
    <lineage>
        <taxon>Bacteria</taxon>
        <taxon>Bacillati</taxon>
        <taxon>Bacillota</taxon>
        <taxon>Bacilli</taxon>
        <taxon>Bacillales</taxon>
        <taxon>Bacillaceae</taxon>
        <taxon>Rossellomorea</taxon>
    </lineage>
</organism>
<dbReference type="AlphaFoldDB" id="A0A5D4K914"/>
<dbReference type="PRINTS" id="PR01438">
    <property type="entry name" value="UNVRSLSTRESS"/>
</dbReference>
<dbReference type="Pfam" id="PF00582">
    <property type="entry name" value="Usp"/>
    <property type="match status" value="1"/>
</dbReference>
<dbReference type="PANTHER" id="PTHR46268:SF6">
    <property type="entry name" value="UNIVERSAL STRESS PROTEIN UP12"/>
    <property type="match status" value="1"/>
</dbReference>
<dbReference type="Gene3D" id="3.40.50.620">
    <property type="entry name" value="HUPs"/>
    <property type="match status" value="1"/>
</dbReference>
<reference evidence="3 4" key="1">
    <citation type="submission" date="2019-08" db="EMBL/GenBank/DDBJ databases">
        <title>Bacillus genomes from the desert of Cuatro Cienegas, Coahuila.</title>
        <authorList>
            <person name="Olmedo-Alvarez G."/>
        </authorList>
    </citation>
    <scope>NUCLEOTIDE SEQUENCE [LARGE SCALE GENOMIC DNA]</scope>
    <source>
        <strain evidence="3 4">CH40_1T</strain>
    </source>
</reference>
<dbReference type="InterPro" id="IPR006015">
    <property type="entry name" value="Universal_stress_UspA"/>
</dbReference>
<accession>A0A5D4K914</accession>
<evidence type="ECO:0000256" key="1">
    <source>
        <dbReference type="ARBA" id="ARBA00008791"/>
    </source>
</evidence>
<proteinExistence type="inferred from homology"/>
<dbReference type="Proteomes" id="UP000323317">
    <property type="component" value="Unassembled WGS sequence"/>
</dbReference>
<dbReference type="SUPFAM" id="SSF52402">
    <property type="entry name" value="Adenine nucleotide alpha hydrolases-like"/>
    <property type="match status" value="1"/>
</dbReference>
<dbReference type="PANTHER" id="PTHR46268">
    <property type="entry name" value="STRESS RESPONSE PROTEIN NHAX"/>
    <property type="match status" value="1"/>
</dbReference>
<evidence type="ECO:0000313" key="4">
    <source>
        <dbReference type="Proteomes" id="UP000323317"/>
    </source>
</evidence>
<evidence type="ECO:0000313" key="3">
    <source>
        <dbReference type="EMBL" id="TYR73359.1"/>
    </source>
</evidence>
<gene>
    <name evidence="3" type="ORF">FZC79_19115</name>
</gene>
<name>A0A5D4K914_9BACI</name>
<comment type="caution">
    <text evidence="3">The sequence shown here is derived from an EMBL/GenBank/DDBJ whole genome shotgun (WGS) entry which is preliminary data.</text>
</comment>
<feature type="domain" description="UspA" evidence="2">
    <location>
        <begin position="20"/>
        <end position="156"/>
    </location>
</feature>
<evidence type="ECO:0000259" key="2">
    <source>
        <dbReference type="Pfam" id="PF00582"/>
    </source>
</evidence>
<dbReference type="InterPro" id="IPR014729">
    <property type="entry name" value="Rossmann-like_a/b/a_fold"/>
</dbReference>
<dbReference type="InterPro" id="IPR006016">
    <property type="entry name" value="UspA"/>
</dbReference>
<dbReference type="CDD" id="cd00293">
    <property type="entry name" value="USP-like"/>
    <property type="match status" value="1"/>
</dbReference>
<dbReference type="EMBL" id="VTEH01000019">
    <property type="protein sequence ID" value="TYR73359.1"/>
    <property type="molecule type" value="Genomic_DNA"/>
</dbReference>
<protein>
    <submittedName>
        <fullName evidence="3">Universal stress protein</fullName>
    </submittedName>
</protein>